<dbReference type="InterPro" id="IPR011078">
    <property type="entry name" value="PyrdxlP_homeostasis"/>
</dbReference>
<feature type="domain" description="Alanine racemase N-terminal" evidence="5">
    <location>
        <begin position="65"/>
        <end position="298"/>
    </location>
</feature>
<evidence type="ECO:0000259" key="5">
    <source>
        <dbReference type="Pfam" id="PF01168"/>
    </source>
</evidence>
<reference evidence="6 7" key="1">
    <citation type="submission" date="2023-08" db="EMBL/GenBank/DDBJ databases">
        <title>Annotated Genome Sequence of Vanrija albida AlHP1.</title>
        <authorList>
            <person name="Herzog R."/>
        </authorList>
    </citation>
    <scope>NUCLEOTIDE SEQUENCE [LARGE SCALE GENOMIC DNA]</scope>
    <source>
        <strain evidence="6 7">AlHP1</strain>
    </source>
</reference>
<evidence type="ECO:0000256" key="1">
    <source>
        <dbReference type="ARBA" id="ARBA00022898"/>
    </source>
</evidence>
<evidence type="ECO:0000313" key="6">
    <source>
        <dbReference type="EMBL" id="KAL1412363.1"/>
    </source>
</evidence>
<dbReference type="GeneID" id="95981150"/>
<dbReference type="EMBL" id="JBBXJM010000001">
    <property type="protein sequence ID" value="KAL1412363.1"/>
    <property type="molecule type" value="Genomic_DNA"/>
</dbReference>
<keyword evidence="1 2" id="KW-0663">Pyridoxal phosphate</keyword>
<sequence length="301" mass="32046">MQRTAQLASRLVPRPSIPRLPLRPPVPARAASTKPKPKPAMSQSLEYTADRGAELRENVEGVLSEIKAAAAPGHEARLVAISKIKPASDIQALYDAGHRHFGENYIQEMADKAAVLPADICWHFVGSLQSNKAKLLASIPNVFVLETLASVKLADKLQQALAGSGRTLDVYLQVNTSGEDAKSGVEPLTAASDDSAPLVALAEHVRAACPALRVRGLMTIGSWEASHAEGTQNPDFAALKETRENLARLLAGKGVYASAEEGVKSLEISMGMSADFVEAVKDGSNSVRVGTRIFGARPRKQ</sequence>
<protein>
    <recommendedName>
        <fullName evidence="2">Pyridoxal phosphate homeostasis protein</fullName>
        <shortName evidence="2">PLP homeostasis protein</shortName>
    </recommendedName>
</protein>
<dbReference type="CDD" id="cd06822">
    <property type="entry name" value="PLPDE_III_YBL036c_euk"/>
    <property type="match status" value="1"/>
</dbReference>
<dbReference type="RefSeq" id="XP_069212307.1">
    <property type="nucleotide sequence ID" value="XM_069348763.1"/>
</dbReference>
<dbReference type="HAMAP" id="MF_02087">
    <property type="entry name" value="PLP_homeostasis"/>
    <property type="match status" value="1"/>
</dbReference>
<feature type="region of interest" description="Disordered" evidence="4">
    <location>
        <begin position="1"/>
        <end position="44"/>
    </location>
</feature>
<dbReference type="NCBIfam" id="TIGR00044">
    <property type="entry name" value="YggS family pyridoxal phosphate-dependent enzyme"/>
    <property type="match status" value="1"/>
</dbReference>
<evidence type="ECO:0000256" key="4">
    <source>
        <dbReference type="SAM" id="MobiDB-lite"/>
    </source>
</evidence>
<dbReference type="Pfam" id="PF01168">
    <property type="entry name" value="Ala_racemase_N"/>
    <property type="match status" value="1"/>
</dbReference>
<gene>
    <name evidence="6" type="ORF">Q8F55_000107</name>
</gene>
<dbReference type="Gene3D" id="3.20.20.10">
    <property type="entry name" value="Alanine racemase"/>
    <property type="match status" value="1"/>
</dbReference>
<accession>A0ABR3QCD8</accession>
<feature type="compositionally biased region" description="Pro residues" evidence="4">
    <location>
        <begin position="15"/>
        <end position="27"/>
    </location>
</feature>
<dbReference type="InterPro" id="IPR029066">
    <property type="entry name" value="PLP-binding_barrel"/>
</dbReference>
<evidence type="ECO:0000313" key="7">
    <source>
        <dbReference type="Proteomes" id="UP001565368"/>
    </source>
</evidence>
<dbReference type="SUPFAM" id="SSF51419">
    <property type="entry name" value="PLP-binding barrel"/>
    <property type="match status" value="1"/>
</dbReference>
<feature type="modified residue" description="N6-(pyridoxal phosphate)lysine" evidence="2">
    <location>
        <position position="83"/>
    </location>
</feature>
<comment type="function">
    <text evidence="2">Pyridoxal 5'-phosphate (PLP)-binding protein, which may be involved in intracellular homeostatic regulation of pyridoxal 5'-phosphate (PLP), the active form of vitamin B6.</text>
</comment>
<organism evidence="6 7">
    <name type="scientific">Vanrija albida</name>
    <dbReference type="NCBI Taxonomy" id="181172"/>
    <lineage>
        <taxon>Eukaryota</taxon>
        <taxon>Fungi</taxon>
        <taxon>Dikarya</taxon>
        <taxon>Basidiomycota</taxon>
        <taxon>Agaricomycotina</taxon>
        <taxon>Tremellomycetes</taxon>
        <taxon>Trichosporonales</taxon>
        <taxon>Trichosporonaceae</taxon>
        <taxon>Vanrija</taxon>
    </lineage>
</organism>
<evidence type="ECO:0000256" key="2">
    <source>
        <dbReference type="HAMAP-Rule" id="MF_03225"/>
    </source>
</evidence>
<dbReference type="Proteomes" id="UP001565368">
    <property type="component" value="Unassembled WGS sequence"/>
</dbReference>
<keyword evidence="7" id="KW-1185">Reference proteome</keyword>
<comment type="caution">
    <text evidence="6">The sequence shown here is derived from an EMBL/GenBank/DDBJ whole genome shotgun (WGS) entry which is preliminary data.</text>
</comment>
<dbReference type="InterPro" id="IPR001608">
    <property type="entry name" value="Ala_racemase_N"/>
</dbReference>
<dbReference type="PANTHER" id="PTHR10146">
    <property type="entry name" value="PROLINE SYNTHETASE CO-TRANSCRIBED BACTERIAL HOMOLOG PROTEIN"/>
    <property type="match status" value="1"/>
</dbReference>
<comment type="similarity">
    <text evidence="2 3">Belongs to the pyridoxal phosphate-binding protein YggS/PROSC family.</text>
</comment>
<dbReference type="PANTHER" id="PTHR10146:SF14">
    <property type="entry name" value="PYRIDOXAL PHOSPHATE HOMEOSTASIS PROTEIN"/>
    <property type="match status" value="1"/>
</dbReference>
<dbReference type="PROSITE" id="PS01211">
    <property type="entry name" value="UPF0001"/>
    <property type="match status" value="1"/>
</dbReference>
<proteinExistence type="inferred from homology"/>
<name>A0ABR3QCD8_9TREE</name>
<evidence type="ECO:0000256" key="3">
    <source>
        <dbReference type="RuleBase" id="RU004514"/>
    </source>
</evidence>